<dbReference type="GO" id="GO:0046872">
    <property type="term" value="F:metal ion binding"/>
    <property type="evidence" value="ECO:0007669"/>
    <property type="project" value="UniProtKB-KW"/>
</dbReference>
<evidence type="ECO:0000259" key="8">
    <source>
        <dbReference type="Pfam" id="PF00557"/>
    </source>
</evidence>
<dbReference type="InterPro" id="IPR036005">
    <property type="entry name" value="Creatinase/aminopeptidase-like"/>
</dbReference>
<evidence type="ECO:0000256" key="2">
    <source>
        <dbReference type="ARBA" id="ARBA00022670"/>
    </source>
</evidence>
<dbReference type="PANTHER" id="PTHR48480">
    <property type="match status" value="1"/>
</dbReference>
<name>A0AAD3E0J4_9CHLO</name>
<evidence type="ECO:0000256" key="5">
    <source>
        <dbReference type="ARBA" id="ARBA00023049"/>
    </source>
</evidence>
<dbReference type="Pfam" id="PF00557">
    <property type="entry name" value="Peptidase_M24"/>
    <property type="match status" value="1"/>
</dbReference>
<keyword evidence="10" id="KW-1185">Reference proteome</keyword>
<gene>
    <name evidence="9" type="ORF">Agub_g12433</name>
</gene>
<evidence type="ECO:0000256" key="1">
    <source>
        <dbReference type="ARBA" id="ARBA00001936"/>
    </source>
</evidence>
<protein>
    <recommendedName>
        <fullName evidence="8">Peptidase M24 domain-containing protein</fullName>
    </recommendedName>
</protein>
<evidence type="ECO:0000256" key="7">
    <source>
        <dbReference type="SAM" id="MobiDB-lite"/>
    </source>
</evidence>
<feature type="domain" description="Peptidase M24" evidence="8">
    <location>
        <begin position="3"/>
        <end position="130"/>
    </location>
</feature>
<dbReference type="InterPro" id="IPR000994">
    <property type="entry name" value="Pept_M24"/>
</dbReference>
<dbReference type="Gene3D" id="3.90.230.10">
    <property type="entry name" value="Creatinase/methionine aminopeptidase superfamily"/>
    <property type="match status" value="1"/>
</dbReference>
<evidence type="ECO:0000313" key="10">
    <source>
        <dbReference type="Proteomes" id="UP001054857"/>
    </source>
</evidence>
<sequence>EAAAVEELLEADIGALFMPHGLGHFLGLDTHDVGGYCSSPSPSSSTTSPPTSSTTCPPRPARPGFNRLRTNRTLQAGMVITVEPGCYFNPALLLPALEDKVKSRYLVRDAILAHMDMGGVRLEDNVVVTESGAESLTHVPRTPEEIETVMKGGAWP</sequence>
<dbReference type="AlphaFoldDB" id="A0AAD3E0J4"/>
<proteinExistence type="predicted"/>
<dbReference type="GO" id="GO:0006508">
    <property type="term" value="P:proteolysis"/>
    <property type="evidence" value="ECO:0007669"/>
    <property type="project" value="UniProtKB-KW"/>
</dbReference>
<dbReference type="InterPro" id="IPR052433">
    <property type="entry name" value="X-Pro_dipept-like"/>
</dbReference>
<feature type="non-terminal residue" evidence="9">
    <location>
        <position position="1"/>
    </location>
</feature>
<dbReference type="PANTHER" id="PTHR48480:SF2">
    <property type="entry name" value="PEPTIDASE D"/>
    <property type="match status" value="1"/>
</dbReference>
<dbReference type="EMBL" id="BMAR01000036">
    <property type="protein sequence ID" value="GFR50247.1"/>
    <property type="molecule type" value="Genomic_DNA"/>
</dbReference>
<evidence type="ECO:0000256" key="6">
    <source>
        <dbReference type="ARBA" id="ARBA00023211"/>
    </source>
</evidence>
<keyword evidence="2" id="KW-0645">Protease</keyword>
<feature type="region of interest" description="Disordered" evidence="7">
    <location>
        <begin position="37"/>
        <end position="66"/>
    </location>
</feature>
<feature type="compositionally biased region" description="Low complexity" evidence="7">
    <location>
        <begin position="37"/>
        <end position="56"/>
    </location>
</feature>
<reference evidence="9 10" key="1">
    <citation type="journal article" date="2021" name="Sci. Rep.">
        <title>Genome sequencing of the multicellular alga Astrephomene provides insights into convergent evolution of germ-soma differentiation.</title>
        <authorList>
            <person name="Yamashita S."/>
            <person name="Yamamoto K."/>
            <person name="Matsuzaki R."/>
            <person name="Suzuki S."/>
            <person name="Yamaguchi H."/>
            <person name="Hirooka S."/>
            <person name="Minakuchi Y."/>
            <person name="Miyagishima S."/>
            <person name="Kawachi M."/>
            <person name="Toyoda A."/>
            <person name="Nozaki H."/>
        </authorList>
    </citation>
    <scope>NUCLEOTIDE SEQUENCE [LARGE SCALE GENOMIC DNA]</scope>
    <source>
        <strain evidence="9 10">NIES-4017</strain>
    </source>
</reference>
<evidence type="ECO:0000256" key="4">
    <source>
        <dbReference type="ARBA" id="ARBA00022801"/>
    </source>
</evidence>
<organism evidence="9 10">
    <name type="scientific">Astrephomene gubernaculifera</name>
    <dbReference type="NCBI Taxonomy" id="47775"/>
    <lineage>
        <taxon>Eukaryota</taxon>
        <taxon>Viridiplantae</taxon>
        <taxon>Chlorophyta</taxon>
        <taxon>core chlorophytes</taxon>
        <taxon>Chlorophyceae</taxon>
        <taxon>CS clade</taxon>
        <taxon>Chlamydomonadales</taxon>
        <taxon>Astrephomenaceae</taxon>
        <taxon>Astrephomene</taxon>
    </lineage>
</organism>
<accession>A0AAD3E0J4</accession>
<dbReference type="SUPFAM" id="SSF55920">
    <property type="entry name" value="Creatinase/aminopeptidase"/>
    <property type="match status" value="1"/>
</dbReference>
<dbReference type="GO" id="GO:0008237">
    <property type="term" value="F:metallopeptidase activity"/>
    <property type="evidence" value="ECO:0007669"/>
    <property type="project" value="UniProtKB-KW"/>
</dbReference>
<keyword evidence="5" id="KW-0482">Metalloprotease</keyword>
<comment type="cofactor">
    <cofactor evidence="1">
        <name>Mn(2+)</name>
        <dbReference type="ChEBI" id="CHEBI:29035"/>
    </cofactor>
</comment>
<keyword evidence="3" id="KW-0479">Metal-binding</keyword>
<dbReference type="Proteomes" id="UP001054857">
    <property type="component" value="Unassembled WGS sequence"/>
</dbReference>
<keyword evidence="4" id="KW-0378">Hydrolase</keyword>
<comment type="caution">
    <text evidence="9">The sequence shown here is derived from an EMBL/GenBank/DDBJ whole genome shotgun (WGS) entry which is preliminary data.</text>
</comment>
<evidence type="ECO:0000256" key="3">
    <source>
        <dbReference type="ARBA" id="ARBA00022723"/>
    </source>
</evidence>
<evidence type="ECO:0000313" key="9">
    <source>
        <dbReference type="EMBL" id="GFR50247.1"/>
    </source>
</evidence>
<keyword evidence="6" id="KW-0464">Manganese</keyword>